<feature type="transmembrane region" description="Helical" evidence="1">
    <location>
        <begin position="6"/>
        <end position="23"/>
    </location>
</feature>
<proteinExistence type="predicted"/>
<keyword evidence="1" id="KW-0472">Membrane</keyword>
<dbReference type="InterPro" id="IPR048147">
    <property type="entry name" value="CBO0543-like"/>
</dbReference>
<dbReference type="OrthoDB" id="1683460at2"/>
<organism evidence="2 3">
    <name type="scientific">Cohnella pontilimi</name>
    <dbReference type="NCBI Taxonomy" id="2564100"/>
    <lineage>
        <taxon>Bacteria</taxon>
        <taxon>Bacillati</taxon>
        <taxon>Bacillota</taxon>
        <taxon>Bacilli</taxon>
        <taxon>Bacillales</taxon>
        <taxon>Paenibacillaceae</taxon>
        <taxon>Cohnella</taxon>
    </lineage>
</organism>
<sequence>MILDRIILISVNLISALLLIFTVRKDKLREASVIFFFLQTITWSVGLLVVELGLIQYPVREFIKADATSFSFEYFIYPALCVVYNLKFPAGNRWMKAGWIIGFPTVMTIIEVIIERNTKLIDYLNWNSYWSWITLFLTFLISRVYFLWVYRKSGKGYSW</sequence>
<evidence type="ECO:0000256" key="1">
    <source>
        <dbReference type="SAM" id="Phobius"/>
    </source>
</evidence>
<dbReference type="NCBIfam" id="NF041644">
    <property type="entry name" value="CBO0543_fam"/>
    <property type="match status" value="1"/>
</dbReference>
<dbReference type="AlphaFoldDB" id="A0A4U0FDM4"/>
<protein>
    <submittedName>
        <fullName evidence="2">Uncharacterized protein</fullName>
    </submittedName>
</protein>
<evidence type="ECO:0000313" key="2">
    <source>
        <dbReference type="EMBL" id="TJY42935.1"/>
    </source>
</evidence>
<dbReference type="Proteomes" id="UP000309673">
    <property type="component" value="Unassembled WGS sequence"/>
</dbReference>
<name>A0A4U0FDM4_9BACL</name>
<keyword evidence="3" id="KW-1185">Reference proteome</keyword>
<keyword evidence="1" id="KW-0812">Transmembrane</keyword>
<reference evidence="2 3" key="1">
    <citation type="submission" date="2019-04" db="EMBL/GenBank/DDBJ databases">
        <title>Cohnella sp. nov., isolated from soil.</title>
        <authorList>
            <person name="Kim W."/>
        </authorList>
    </citation>
    <scope>NUCLEOTIDE SEQUENCE [LARGE SCALE GENOMIC DNA]</scope>
    <source>
        <strain evidence="2 3">CAU 1483</strain>
    </source>
</reference>
<feature type="transmembrane region" description="Helical" evidence="1">
    <location>
        <begin position="35"/>
        <end position="55"/>
    </location>
</feature>
<accession>A0A4U0FDM4</accession>
<feature type="transmembrane region" description="Helical" evidence="1">
    <location>
        <begin position="98"/>
        <end position="114"/>
    </location>
</feature>
<dbReference type="EMBL" id="SUPK01000003">
    <property type="protein sequence ID" value="TJY42935.1"/>
    <property type="molecule type" value="Genomic_DNA"/>
</dbReference>
<comment type="caution">
    <text evidence="2">The sequence shown here is derived from an EMBL/GenBank/DDBJ whole genome shotgun (WGS) entry which is preliminary data.</text>
</comment>
<evidence type="ECO:0000313" key="3">
    <source>
        <dbReference type="Proteomes" id="UP000309673"/>
    </source>
</evidence>
<feature type="transmembrane region" description="Helical" evidence="1">
    <location>
        <begin position="129"/>
        <end position="150"/>
    </location>
</feature>
<keyword evidence="1" id="KW-1133">Transmembrane helix</keyword>
<gene>
    <name evidence="2" type="ORF">E5161_07125</name>
</gene>
<dbReference type="RefSeq" id="WP_136777354.1">
    <property type="nucleotide sequence ID" value="NZ_SUPK01000003.1"/>
</dbReference>